<accession>A0A061QLM4</accession>
<keyword evidence="5" id="KW-0813">Transport</keyword>
<dbReference type="InterPro" id="IPR050382">
    <property type="entry name" value="MFS_Na/Anion_cotransporter"/>
</dbReference>
<feature type="transmembrane region" description="Helical" evidence="27">
    <location>
        <begin position="229"/>
        <end position="249"/>
    </location>
</feature>
<dbReference type="FunFam" id="1.20.1250.20:FF:000003">
    <property type="entry name" value="Solute carrier family 17 member 3"/>
    <property type="match status" value="1"/>
</dbReference>
<dbReference type="InterPro" id="IPR036259">
    <property type="entry name" value="MFS_trans_sf"/>
</dbReference>
<dbReference type="InterPro" id="IPR020846">
    <property type="entry name" value="MFS_dom"/>
</dbReference>
<feature type="transmembrane region" description="Helical" evidence="27">
    <location>
        <begin position="106"/>
        <end position="127"/>
    </location>
</feature>
<dbReference type="GO" id="GO:0046942">
    <property type="term" value="P:carboxylic acid transport"/>
    <property type="evidence" value="ECO:0007669"/>
    <property type="project" value="UniProtKB-ARBA"/>
</dbReference>
<evidence type="ECO:0000256" key="19">
    <source>
        <dbReference type="ARBA" id="ARBA00051447"/>
    </source>
</evidence>
<evidence type="ECO:0000313" key="29">
    <source>
        <dbReference type="EMBL" id="JAC59281.1"/>
    </source>
</evidence>
<keyword evidence="7 27" id="KW-0812">Transmembrane</keyword>
<reference evidence="29" key="1">
    <citation type="submission" date="2014-05" db="EMBL/GenBank/DDBJ databases">
        <title>Assembled transcriptome sequences from leg hypodermis of the spider Cupiennius salei.</title>
        <authorList>
            <person name="French A.S."/>
            <person name="Li A.W."/>
            <person name="Meisner S."/>
            <person name="Torkkeli P.H."/>
        </authorList>
    </citation>
    <scope>NUCLEOTIDE SEQUENCE</scope>
    <source>
        <tissue evidence="29">Leg</tissue>
    </source>
</reference>
<feature type="transmembrane region" description="Helical" evidence="27">
    <location>
        <begin position="330"/>
        <end position="350"/>
    </location>
</feature>
<evidence type="ECO:0000256" key="10">
    <source>
        <dbReference type="ARBA" id="ARBA00023018"/>
    </source>
</evidence>
<evidence type="ECO:0000256" key="16">
    <source>
        <dbReference type="ARBA" id="ARBA00050554"/>
    </source>
</evidence>
<dbReference type="SUPFAM" id="SSF103473">
    <property type="entry name" value="MFS general substrate transporter"/>
    <property type="match status" value="1"/>
</dbReference>
<evidence type="ECO:0000256" key="22">
    <source>
        <dbReference type="ARBA" id="ARBA00069713"/>
    </source>
</evidence>
<dbReference type="PROSITE" id="PS50850">
    <property type="entry name" value="MFS"/>
    <property type="match status" value="1"/>
</dbReference>
<evidence type="ECO:0000256" key="24">
    <source>
        <dbReference type="ARBA" id="ARBA00081195"/>
    </source>
</evidence>
<dbReference type="GO" id="GO:0015293">
    <property type="term" value="F:symporter activity"/>
    <property type="evidence" value="ECO:0007669"/>
    <property type="project" value="UniProtKB-KW"/>
</dbReference>
<comment type="catalytic activity">
    <reaction evidence="15">
        <text>2 nitrate(out) + H(+)(out) = 2 nitrate(in) + H(+)(in)</text>
        <dbReference type="Rhea" id="RHEA:71539"/>
        <dbReference type="ChEBI" id="CHEBI:15378"/>
        <dbReference type="ChEBI" id="CHEBI:17632"/>
    </reaction>
    <physiologicalReaction direction="left-to-right" evidence="15">
        <dbReference type="Rhea" id="RHEA:71540"/>
    </physiologicalReaction>
</comment>
<evidence type="ECO:0000256" key="4">
    <source>
        <dbReference type="ARBA" id="ARBA00004656"/>
    </source>
</evidence>
<protein>
    <recommendedName>
        <fullName evidence="22">Sialin</fullName>
    </recommendedName>
    <alternativeName>
        <fullName evidence="25">H(+)/nitrate cotransporter</fullName>
    </alternativeName>
    <alternativeName>
        <fullName evidence="23">H(+)/sialic acid cotransporter</fullName>
    </alternativeName>
    <alternativeName>
        <fullName evidence="24">Vesicular excitatory amino acid transporter</fullName>
    </alternativeName>
</protein>
<keyword evidence="14" id="KW-0968">Cytoplasmic vesicle</keyword>
<dbReference type="FunFam" id="1.20.1250.20:FF:000067">
    <property type="entry name" value="sialin isoform X2"/>
    <property type="match status" value="1"/>
</dbReference>
<comment type="catalytic activity">
    <reaction evidence="18">
        <text>N-acetyl-L-aspartyl-L-glutamate(out) = N-acetyl-L-aspartyl-L-glutamate(in)</text>
        <dbReference type="Rhea" id="RHEA:72599"/>
        <dbReference type="ChEBI" id="CHEBI:76931"/>
    </reaction>
    <physiologicalReaction direction="left-to-right" evidence="18">
        <dbReference type="Rhea" id="RHEA:72600"/>
    </physiologicalReaction>
</comment>
<sequence>MPRSIDLESGFCEKTPILQPSESRRRHRGIPARISFGILGCFGFFNVYTMRVNLSVAMVAMVGKRADAHAEGEHMACRELLPPFNSSDANSTAMAGQFDWDIETQAMILGAFFMGYVCTQIPGGILAEKYGAKWLFGIGLLITSIFTLLTPLAAEWGVPALVACRAIEGLGEGVTYPAMNVLIGRWIPKLERSRAVTIIFNGSAVGTVVSLFLSGYISSSDKLGGWPTVFYLFGCLGCVWFVLWVIFIYESPEVHPRISREELEYIRAGQDHVQSKRRGDIPWFSILTSCPVWALTVAHFGFNWGFYTLLTELPTYLSNILHFDLAQNGLLSALPYVCQAIFAFMASLVADSMRASGRFRVTTIRKLMNSIAFFVPCILVGLVAFVGCMSKLIMTLIVTSVAFSGFMFSGFNVTHVDMSPEFAGTLMGITNCIANLTGFLAPRYVGLIIKDGQTVHKWGIIFLTTSGMYFVTGMIYNLFASAELQPWGITSQAPSRETERRTVSQETQRKTPLSETKPKTPSEATECKAPVE</sequence>
<dbReference type="AlphaFoldDB" id="A0A061QLM4"/>
<evidence type="ECO:0000256" key="6">
    <source>
        <dbReference type="ARBA" id="ARBA00022475"/>
    </source>
</evidence>
<feature type="transmembrane region" description="Helical" evidence="27">
    <location>
        <begin position="160"/>
        <end position="183"/>
    </location>
</feature>
<feature type="transmembrane region" description="Helical" evidence="27">
    <location>
        <begin position="283"/>
        <end position="310"/>
    </location>
</feature>
<dbReference type="GO" id="GO:0030672">
    <property type="term" value="C:synaptic vesicle membrane"/>
    <property type="evidence" value="ECO:0007669"/>
    <property type="project" value="UniProtKB-SubCell"/>
</dbReference>
<feature type="transmembrane region" description="Helical" evidence="27">
    <location>
        <begin position="195"/>
        <end position="217"/>
    </location>
</feature>
<name>A0A061QLM4_CUPSA</name>
<evidence type="ECO:0000256" key="1">
    <source>
        <dbReference type="ARBA" id="ARBA00004432"/>
    </source>
</evidence>
<keyword evidence="11 27" id="KW-0472">Membrane</keyword>
<evidence type="ECO:0000256" key="20">
    <source>
        <dbReference type="ARBA" id="ARBA00051612"/>
    </source>
</evidence>
<evidence type="ECO:0000256" key="17">
    <source>
        <dbReference type="ARBA" id="ARBA00050625"/>
    </source>
</evidence>
<evidence type="ECO:0000256" key="13">
    <source>
        <dbReference type="ARBA" id="ARBA00023228"/>
    </source>
</evidence>
<keyword evidence="6" id="KW-1003">Cell membrane</keyword>
<dbReference type="Pfam" id="PF07690">
    <property type="entry name" value="MFS_1"/>
    <property type="match status" value="1"/>
</dbReference>
<comment type="catalytic activity">
    <reaction evidence="17">
        <text>N-acetylneuraminate(in) + H(+)(in) = N-acetylneuraminate(out) + H(+)(out)</text>
        <dbReference type="Rhea" id="RHEA:28987"/>
        <dbReference type="ChEBI" id="CHEBI:15378"/>
        <dbReference type="ChEBI" id="CHEBI:35418"/>
    </reaction>
    <physiologicalReaction direction="right-to-left" evidence="17">
        <dbReference type="Rhea" id="RHEA:28989"/>
    </physiologicalReaction>
</comment>
<evidence type="ECO:0000256" key="11">
    <source>
        <dbReference type="ARBA" id="ARBA00023136"/>
    </source>
</evidence>
<comment type="catalytic activity">
    <reaction evidence="19">
        <text>L-glutamate(out) = L-glutamate(in)</text>
        <dbReference type="Rhea" id="RHEA:66336"/>
        <dbReference type="ChEBI" id="CHEBI:29985"/>
    </reaction>
    <physiologicalReaction direction="left-to-right" evidence="19">
        <dbReference type="Rhea" id="RHEA:66337"/>
    </physiologicalReaction>
</comment>
<dbReference type="GO" id="GO:0016323">
    <property type="term" value="C:basolateral plasma membrane"/>
    <property type="evidence" value="ECO:0007669"/>
    <property type="project" value="UniProtKB-SubCell"/>
</dbReference>
<evidence type="ECO:0000256" key="8">
    <source>
        <dbReference type="ARBA" id="ARBA00022847"/>
    </source>
</evidence>
<evidence type="ECO:0000256" key="14">
    <source>
        <dbReference type="ARBA" id="ARBA00023329"/>
    </source>
</evidence>
<evidence type="ECO:0000256" key="18">
    <source>
        <dbReference type="ARBA" id="ARBA00051403"/>
    </source>
</evidence>
<feature type="transmembrane region" description="Helical" evidence="27">
    <location>
        <begin position="30"/>
        <end position="48"/>
    </location>
</feature>
<evidence type="ECO:0000256" key="15">
    <source>
        <dbReference type="ARBA" id="ARBA00050101"/>
    </source>
</evidence>
<evidence type="ECO:0000256" key="2">
    <source>
        <dbReference type="ARBA" id="ARBA00004554"/>
    </source>
</evidence>
<dbReference type="Gene3D" id="1.20.1250.20">
    <property type="entry name" value="MFS general substrate transporter like domains"/>
    <property type="match status" value="2"/>
</dbReference>
<evidence type="ECO:0000256" key="26">
    <source>
        <dbReference type="SAM" id="MobiDB-lite"/>
    </source>
</evidence>
<dbReference type="PANTHER" id="PTHR11662:SF399">
    <property type="entry name" value="FI19708P1-RELATED"/>
    <property type="match status" value="1"/>
</dbReference>
<feature type="compositionally biased region" description="Basic and acidic residues" evidence="26">
    <location>
        <begin position="496"/>
        <end position="509"/>
    </location>
</feature>
<feature type="transmembrane region" description="Helical" evidence="27">
    <location>
        <begin position="422"/>
        <end position="446"/>
    </location>
</feature>
<evidence type="ECO:0000256" key="7">
    <source>
        <dbReference type="ARBA" id="ARBA00022692"/>
    </source>
</evidence>
<evidence type="ECO:0000256" key="21">
    <source>
        <dbReference type="ARBA" id="ARBA00056891"/>
    </source>
</evidence>
<dbReference type="CDD" id="cd17318">
    <property type="entry name" value="MFS_SLC17"/>
    <property type="match status" value="1"/>
</dbReference>
<evidence type="ECO:0000256" key="12">
    <source>
        <dbReference type="ARBA" id="ARBA00023180"/>
    </source>
</evidence>
<evidence type="ECO:0000256" key="25">
    <source>
        <dbReference type="ARBA" id="ARBA00081925"/>
    </source>
</evidence>
<feature type="transmembrane region" description="Helical" evidence="27">
    <location>
        <begin position="458"/>
        <end position="479"/>
    </location>
</feature>
<feature type="transmembrane region" description="Helical" evidence="27">
    <location>
        <begin position="134"/>
        <end position="154"/>
    </location>
</feature>
<evidence type="ECO:0000256" key="5">
    <source>
        <dbReference type="ARBA" id="ARBA00022448"/>
    </source>
</evidence>
<proteinExistence type="evidence at transcript level"/>
<organism evidence="29">
    <name type="scientific">Cupiennius salei</name>
    <name type="common">American wandering spider</name>
    <dbReference type="NCBI Taxonomy" id="6928"/>
    <lineage>
        <taxon>Eukaryota</taxon>
        <taxon>Metazoa</taxon>
        <taxon>Ecdysozoa</taxon>
        <taxon>Arthropoda</taxon>
        <taxon>Chelicerata</taxon>
        <taxon>Arachnida</taxon>
        <taxon>Araneae</taxon>
        <taxon>Araneomorphae</taxon>
        <taxon>Entelegynae</taxon>
        <taxon>Lycosoidea</taxon>
        <taxon>Ctenidae</taxon>
        <taxon>Cupiennius</taxon>
    </lineage>
</organism>
<evidence type="ECO:0000256" key="27">
    <source>
        <dbReference type="SAM" id="Phobius"/>
    </source>
</evidence>
<keyword evidence="10" id="KW-0770">Synapse</keyword>
<evidence type="ECO:0000256" key="23">
    <source>
        <dbReference type="ARBA" id="ARBA00080244"/>
    </source>
</evidence>
<comment type="catalytic activity">
    <reaction evidence="20">
        <text>D-glucuronate(out) + H(+)(out) = D-glucuronate(in) + H(+)(in)</text>
        <dbReference type="Rhea" id="RHEA:72591"/>
        <dbReference type="ChEBI" id="CHEBI:15378"/>
        <dbReference type="ChEBI" id="CHEBI:58720"/>
    </reaction>
    <physiologicalReaction direction="left-to-right" evidence="20">
        <dbReference type="Rhea" id="RHEA:72592"/>
    </physiologicalReaction>
</comment>
<dbReference type="InterPro" id="IPR011701">
    <property type="entry name" value="MFS"/>
</dbReference>
<evidence type="ECO:0000256" key="9">
    <source>
        <dbReference type="ARBA" id="ARBA00022989"/>
    </source>
</evidence>
<keyword evidence="13" id="KW-0458">Lysosome</keyword>
<keyword evidence="9 27" id="KW-1133">Transmembrane helix</keyword>
<dbReference type="GO" id="GO:0005765">
    <property type="term" value="C:lysosomal membrane"/>
    <property type="evidence" value="ECO:0007669"/>
    <property type="project" value="UniProtKB-SubCell"/>
</dbReference>
<dbReference type="EMBL" id="GBFC01000057">
    <property type="protein sequence ID" value="JAC59281.1"/>
    <property type="molecule type" value="mRNA"/>
</dbReference>
<dbReference type="GO" id="GO:0006820">
    <property type="term" value="P:monoatomic anion transport"/>
    <property type="evidence" value="ECO:0007669"/>
    <property type="project" value="TreeGrafter"/>
</dbReference>
<comment type="subcellular location">
    <subcellularLocation>
        <location evidence="2">Basolateral cell membrane</location>
        <topology evidence="2">Multi-pass membrane protein</topology>
    </subcellularLocation>
    <subcellularLocation>
        <location evidence="3">Cytoplasmic vesicle</location>
        <location evidence="3">Secretory vesicle membrane</location>
        <topology evidence="3">Multi-pass membrane protein</topology>
    </subcellularLocation>
    <subcellularLocation>
        <location evidence="1">Cytoplasmic vesicle</location>
        <location evidence="1">Secretory vesicle</location>
        <location evidence="1">Synaptic vesicle membrane</location>
    </subcellularLocation>
    <subcellularLocation>
        <location evidence="4">Lysosome membrane</location>
    </subcellularLocation>
</comment>
<evidence type="ECO:0000256" key="3">
    <source>
        <dbReference type="ARBA" id="ARBA00004638"/>
    </source>
</evidence>
<feature type="domain" description="Major facilitator superfamily (MFS) profile" evidence="28">
    <location>
        <begin position="53"/>
        <end position="485"/>
    </location>
</feature>
<feature type="region of interest" description="Disordered" evidence="26">
    <location>
        <begin position="491"/>
        <end position="532"/>
    </location>
</feature>
<gene>
    <name evidence="29" type="primary">CSH_0400</name>
</gene>
<evidence type="ECO:0000259" key="28">
    <source>
        <dbReference type="PROSITE" id="PS50850"/>
    </source>
</evidence>
<keyword evidence="12" id="KW-0325">Glycoprotein</keyword>
<keyword evidence="8" id="KW-0769">Symport</keyword>
<feature type="transmembrane region" description="Helical" evidence="27">
    <location>
        <begin position="371"/>
        <end position="402"/>
    </location>
</feature>
<dbReference type="PANTHER" id="PTHR11662">
    <property type="entry name" value="SOLUTE CARRIER FAMILY 17"/>
    <property type="match status" value="1"/>
</dbReference>
<feature type="compositionally biased region" description="Basic and acidic residues" evidence="26">
    <location>
        <begin position="516"/>
        <end position="532"/>
    </location>
</feature>
<comment type="catalytic activity">
    <reaction evidence="16">
        <text>L-aspartate(out) = L-aspartate(in)</text>
        <dbReference type="Rhea" id="RHEA:66332"/>
        <dbReference type="ChEBI" id="CHEBI:29991"/>
    </reaction>
    <physiologicalReaction direction="left-to-right" evidence="16">
        <dbReference type="Rhea" id="RHEA:66333"/>
    </physiologicalReaction>
</comment>
<comment type="function">
    <text evidence="21">Receptor for CM101, a polysaccharide produced by group B Streptococcus with antipathoangiogenic properties.</text>
</comment>